<protein>
    <submittedName>
        <fullName evidence="1">Uncharacterized protein</fullName>
    </submittedName>
</protein>
<dbReference type="Proteomes" id="UP000466442">
    <property type="component" value="Linkage Group LG1"/>
</dbReference>
<sequence>DKYSSFGNRLINILNNTGSWTKHSRLVPPREERTGRSAGIRRISKFVKLMTHTQYEDGWALCWLGNFDSLEEKVDTPCPGLSRRDIHNLPSVQRCKNLRRR</sequence>
<dbReference type="AlphaFoldDB" id="A0A8S9Y7V9"/>
<comment type="caution">
    <text evidence="1">The sequence shown here is derived from an EMBL/GenBank/DDBJ whole genome shotgun (WGS) entry which is preliminary data.</text>
</comment>
<name>A0A8S9Y7V9_APOLU</name>
<gene>
    <name evidence="1" type="ORF">GE061_001627</name>
</gene>
<proteinExistence type="predicted"/>
<accession>A0A8S9Y7V9</accession>
<feature type="non-terminal residue" evidence="1">
    <location>
        <position position="101"/>
    </location>
</feature>
<reference evidence="1" key="1">
    <citation type="journal article" date="2021" name="Mol. Ecol. Resour.">
        <title>Apolygus lucorum genome provides insights into omnivorousness and mesophyll feeding.</title>
        <authorList>
            <person name="Liu Y."/>
            <person name="Liu H."/>
            <person name="Wang H."/>
            <person name="Huang T."/>
            <person name="Liu B."/>
            <person name="Yang B."/>
            <person name="Yin L."/>
            <person name="Li B."/>
            <person name="Zhang Y."/>
            <person name="Zhang S."/>
            <person name="Jiang F."/>
            <person name="Zhang X."/>
            <person name="Ren Y."/>
            <person name="Wang B."/>
            <person name="Wang S."/>
            <person name="Lu Y."/>
            <person name="Wu K."/>
            <person name="Fan W."/>
            <person name="Wang G."/>
        </authorList>
    </citation>
    <scope>NUCLEOTIDE SEQUENCE</scope>
    <source>
        <strain evidence="1">12Hb</strain>
    </source>
</reference>
<keyword evidence="2" id="KW-1185">Reference proteome</keyword>
<dbReference type="EMBL" id="WIXP02000001">
    <property type="protein sequence ID" value="KAF6217273.1"/>
    <property type="molecule type" value="Genomic_DNA"/>
</dbReference>
<organism evidence="1 2">
    <name type="scientific">Apolygus lucorum</name>
    <name type="common">Small green plant bug</name>
    <name type="synonym">Lygocoris lucorum</name>
    <dbReference type="NCBI Taxonomy" id="248454"/>
    <lineage>
        <taxon>Eukaryota</taxon>
        <taxon>Metazoa</taxon>
        <taxon>Ecdysozoa</taxon>
        <taxon>Arthropoda</taxon>
        <taxon>Hexapoda</taxon>
        <taxon>Insecta</taxon>
        <taxon>Pterygota</taxon>
        <taxon>Neoptera</taxon>
        <taxon>Paraneoptera</taxon>
        <taxon>Hemiptera</taxon>
        <taxon>Heteroptera</taxon>
        <taxon>Panheteroptera</taxon>
        <taxon>Cimicomorpha</taxon>
        <taxon>Miridae</taxon>
        <taxon>Mirini</taxon>
        <taxon>Apolygus</taxon>
    </lineage>
</organism>
<evidence type="ECO:0000313" key="2">
    <source>
        <dbReference type="Proteomes" id="UP000466442"/>
    </source>
</evidence>
<evidence type="ECO:0000313" key="1">
    <source>
        <dbReference type="EMBL" id="KAF6217273.1"/>
    </source>
</evidence>